<name>A0A7L5AIS9_9MICO</name>
<dbReference type="KEGG" id="mant:BHD05_06175"/>
<evidence type="ECO:0000256" key="1">
    <source>
        <dbReference type="SAM" id="Phobius"/>
    </source>
</evidence>
<evidence type="ECO:0000313" key="3">
    <source>
        <dbReference type="Proteomes" id="UP000464507"/>
    </source>
</evidence>
<protein>
    <submittedName>
        <fullName evidence="2">Uncharacterized protein</fullName>
    </submittedName>
</protein>
<feature type="transmembrane region" description="Helical" evidence="1">
    <location>
        <begin position="120"/>
        <end position="143"/>
    </location>
</feature>
<gene>
    <name evidence="2" type="ORF">BHD05_06175</name>
</gene>
<feature type="transmembrane region" description="Helical" evidence="1">
    <location>
        <begin position="12"/>
        <end position="32"/>
    </location>
</feature>
<organism evidence="2 3">
    <name type="scientific">Marisediminicola antarctica</name>
    <dbReference type="NCBI Taxonomy" id="674079"/>
    <lineage>
        <taxon>Bacteria</taxon>
        <taxon>Bacillati</taxon>
        <taxon>Actinomycetota</taxon>
        <taxon>Actinomycetes</taxon>
        <taxon>Micrococcales</taxon>
        <taxon>Microbacteriaceae</taxon>
        <taxon>Marisediminicola</taxon>
    </lineage>
</organism>
<dbReference type="AlphaFoldDB" id="A0A7L5AIS9"/>
<proteinExistence type="predicted"/>
<evidence type="ECO:0000313" key="2">
    <source>
        <dbReference type="EMBL" id="QHO69294.1"/>
    </source>
</evidence>
<feature type="transmembrane region" description="Helical" evidence="1">
    <location>
        <begin position="44"/>
        <end position="70"/>
    </location>
</feature>
<dbReference type="Proteomes" id="UP000464507">
    <property type="component" value="Chromosome"/>
</dbReference>
<reference evidence="2 3" key="1">
    <citation type="submission" date="2016-09" db="EMBL/GenBank/DDBJ databases">
        <title>Complete genome sequence of microbes from the polar regions.</title>
        <authorList>
            <person name="Liao L."/>
            <person name="Chen B."/>
        </authorList>
    </citation>
    <scope>NUCLEOTIDE SEQUENCE [LARGE SCALE GENOMIC DNA]</scope>
    <source>
        <strain evidence="2 3">ZS314</strain>
    </source>
</reference>
<dbReference type="EMBL" id="CP017146">
    <property type="protein sequence ID" value="QHO69294.1"/>
    <property type="molecule type" value="Genomic_DNA"/>
</dbReference>
<keyword evidence="1" id="KW-0472">Membrane</keyword>
<keyword evidence="3" id="KW-1185">Reference proteome</keyword>
<sequence>MAEHDRGDLVRIWRIALVVLGVALLVVGGLVLLQDVAPKRYGGILLWFAGALVIHDGIIAGLVIAVNLTLRKAGRRVPFGVLVIIQGAIVVGAIMALIVFPQIVKQGIGTLNPTILPLDYAANLVLFYGVLAAATAVTIAVYLRARPQSRRRRTNNDAINRARD</sequence>
<keyword evidence="1" id="KW-0812">Transmembrane</keyword>
<keyword evidence="1" id="KW-1133">Transmembrane helix</keyword>
<feature type="transmembrane region" description="Helical" evidence="1">
    <location>
        <begin position="77"/>
        <end position="100"/>
    </location>
</feature>
<accession>A0A7L5AIS9</accession>